<protein>
    <submittedName>
        <fullName evidence="1">Uncharacterized protein</fullName>
    </submittedName>
</protein>
<evidence type="ECO:0000313" key="1">
    <source>
        <dbReference type="EMBL" id="AKH47258.1"/>
    </source>
</evidence>
<name>A0A0F7L6R6_9VIRU</name>
<organism evidence="1">
    <name type="scientific">uncultured marine virus</name>
    <dbReference type="NCBI Taxonomy" id="186617"/>
    <lineage>
        <taxon>Viruses</taxon>
        <taxon>environmental samples</taxon>
    </lineage>
</organism>
<dbReference type="EMBL" id="KR029590">
    <property type="protein sequence ID" value="AKH47258.1"/>
    <property type="molecule type" value="Genomic_DNA"/>
</dbReference>
<sequence length="61" mass="6905">MNIFKTPTDLAAELYALGFKATSRKDSDDIVTLLKYPGVTYDYVLEVLNELEELEFANEEG</sequence>
<reference evidence="1" key="1">
    <citation type="journal article" date="2015" name="Front. Microbiol.">
        <title>Combining genomic sequencing methods to explore viral diversity and reveal potential virus-host interactions.</title>
        <authorList>
            <person name="Chow C.E."/>
            <person name="Winget D.M."/>
            <person name="White R.A.III."/>
            <person name="Hallam S.J."/>
            <person name="Suttle C.A."/>
        </authorList>
    </citation>
    <scope>NUCLEOTIDE SEQUENCE</scope>
    <source>
        <strain evidence="1">H4084944</strain>
    </source>
</reference>
<reference evidence="1" key="2">
    <citation type="submission" date="2015-03" db="EMBL/GenBank/DDBJ databases">
        <authorList>
            <person name="Chow C.-E.T."/>
            <person name="Winget D.M."/>
            <person name="White R.A.III."/>
            <person name="Hallam S.J."/>
            <person name="Suttle C.A."/>
        </authorList>
    </citation>
    <scope>NUCLEOTIDE SEQUENCE</scope>
    <source>
        <strain evidence="1">H4084944</strain>
    </source>
</reference>
<accession>A0A0F7L6R6</accession>
<proteinExistence type="predicted"/>